<dbReference type="AlphaFoldDB" id="A0A225E7T8"/>
<gene>
    <name evidence="1" type="ORF">FRUB_00527</name>
</gene>
<organism evidence="1 2">
    <name type="scientific">Fimbriiglobus ruber</name>
    <dbReference type="NCBI Taxonomy" id="1908690"/>
    <lineage>
        <taxon>Bacteria</taxon>
        <taxon>Pseudomonadati</taxon>
        <taxon>Planctomycetota</taxon>
        <taxon>Planctomycetia</taxon>
        <taxon>Gemmatales</taxon>
        <taxon>Gemmataceae</taxon>
        <taxon>Fimbriiglobus</taxon>
    </lineage>
</organism>
<evidence type="ECO:0008006" key="3">
    <source>
        <dbReference type="Google" id="ProtNLM"/>
    </source>
</evidence>
<reference evidence="2" key="1">
    <citation type="submission" date="2017-06" db="EMBL/GenBank/DDBJ databases">
        <title>Genome analysis of Fimbriiglobus ruber SP5, the first member of the order Planctomycetales with confirmed chitinolytic capability.</title>
        <authorList>
            <person name="Ravin N.V."/>
            <person name="Rakitin A.L."/>
            <person name="Ivanova A.A."/>
            <person name="Beletsky A.V."/>
            <person name="Kulichevskaya I.S."/>
            <person name="Mardanov A.V."/>
            <person name="Dedysh S.N."/>
        </authorList>
    </citation>
    <scope>NUCLEOTIDE SEQUENCE [LARGE SCALE GENOMIC DNA]</scope>
    <source>
        <strain evidence="2">SP5</strain>
    </source>
</reference>
<evidence type="ECO:0000313" key="2">
    <source>
        <dbReference type="Proteomes" id="UP000214646"/>
    </source>
</evidence>
<evidence type="ECO:0000313" key="1">
    <source>
        <dbReference type="EMBL" id="OWK46828.1"/>
    </source>
</evidence>
<dbReference type="EMBL" id="NIDE01000001">
    <property type="protein sequence ID" value="OWK46828.1"/>
    <property type="molecule type" value="Genomic_DNA"/>
</dbReference>
<protein>
    <recommendedName>
        <fullName evidence="3">Signal peptide peptidase SppA, 36K type</fullName>
    </recommendedName>
</protein>
<keyword evidence="2" id="KW-1185">Reference proteome</keyword>
<proteinExistence type="predicted"/>
<accession>A0A225E7T8</accession>
<dbReference type="Proteomes" id="UP000214646">
    <property type="component" value="Unassembled WGS sequence"/>
</dbReference>
<name>A0A225E7T8_9BACT</name>
<comment type="caution">
    <text evidence="1">The sequence shown here is derived from an EMBL/GenBank/DDBJ whole genome shotgun (WGS) entry which is preliminary data.</text>
</comment>
<dbReference type="InterPro" id="IPR029045">
    <property type="entry name" value="ClpP/crotonase-like_dom_sf"/>
</dbReference>
<dbReference type="SUPFAM" id="SSF52096">
    <property type="entry name" value="ClpP/crotonase"/>
    <property type="match status" value="1"/>
</dbReference>
<dbReference type="Gene3D" id="3.90.226.10">
    <property type="entry name" value="2-enoyl-CoA Hydratase, Chain A, domain 1"/>
    <property type="match status" value="1"/>
</dbReference>
<sequence>MNLVLVTVFAVYLFWPSDSESSERSLVERHYSGENGAADKVAVVRISGLLIETGTEFAHRQIERAAKDKSVKVVVVRIDSPGGPSRRANGSTPI</sequence>